<feature type="region of interest" description="Disordered" evidence="1">
    <location>
        <begin position="909"/>
        <end position="990"/>
    </location>
</feature>
<feature type="transmembrane region" description="Helical" evidence="2">
    <location>
        <begin position="301"/>
        <end position="322"/>
    </location>
</feature>
<protein>
    <recommendedName>
        <fullName evidence="3">Outer membrane channel protein CpnT-like N-terminal domain-containing protein</fullName>
    </recommendedName>
</protein>
<dbReference type="EMBL" id="JBHTMP010000016">
    <property type="protein sequence ID" value="MFD1321962.1"/>
    <property type="molecule type" value="Genomic_DNA"/>
</dbReference>
<feature type="domain" description="Outer membrane channel protein CpnT-like N-terminal" evidence="3">
    <location>
        <begin position="6"/>
        <end position="138"/>
    </location>
</feature>
<dbReference type="InterPro" id="IPR029044">
    <property type="entry name" value="Nucleotide-diphossugar_trans"/>
</dbReference>
<feature type="region of interest" description="Disordered" evidence="1">
    <location>
        <begin position="639"/>
        <end position="658"/>
    </location>
</feature>
<reference evidence="5" key="1">
    <citation type="journal article" date="2019" name="Int. J. Syst. Evol. Microbiol.">
        <title>The Global Catalogue of Microorganisms (GCM) 10K type strain sequencing project: providing services to taxonomists for standard genome sequencing and annotation.</title>
        <authorList>
            <consortium name="The Broad Institute Genomics Platform"/>
            <consortium name="The Broad Institute Genome Sequencing Center for Infectious Disease"/>
            <person name="Wu L."/>
            <person name="Ma J."/>
        </authorList>
    </citation>
    <scope>NUCLEOTIDE SEQUENCE [LARGE SCALE GENOMIC DNA]</scope>
    <source>
        <strain evidence="5">JCM 31037</strain>
    </source>
</reference>
<gene>
    <name evidence="4" type="ORF">ACFQ4H_12750</name>
</gene>
<feature type="compositionally biased region" description="Basic and acidic residues" evidence="1">
    <location>
        <begin position="1706"/>
        <end position="1718"/>
    </location>
</feature>
<comment type="caution">
    <text evidence="4">The sequence shown here is derived from an EMBL/GenBank/DDBJ whole genome shotgun (WGS) entry which is preliminary data.</text>
</comment>
<keyword evidence="2" id="KW-1133">Transmembrane helix</keyword>
<keyword evidence="5" id="KW-1185">Reference proteome</keyword>
<feature type="region of interest" description="Disordered" evidence="1">
    <location>
        <begin position="1361"/>
        <end position="1394"/>
    </location>
</feature>
<sequence>MSIAGPPKELEWITFLLVGERWPQGDEDRMRSLAEVWAGLGEDLAPLEEQFRSVVAGLENAGQGPALAAAREFVLRISGGADSVLPKLREAIREVSEGARKVALEIEYAKLMIIFMAAWLLATLMKLVWVAVLTGGAVSPVTAAAPLFTISREVVKRLLKRLALAVVHGAAFMVGLDVAVQLWQVVVLGTREIKEWDLKKTGFMAGLGGLGGAIGWSLGWMRYLPYARGGTTWRSHLAPWLVTMTKNALAEGLPELIADEIVKRGGEDIGERDGFFGGLASGAVEGAIDHPTKAMNRGRTYFTNSYLLTLIGKLTGLEYVLVPPDLLTELGAAPLKDPSDGSAQGDFKGATDGADSLVDTDSEAALVADRDPVPTYVENVAEDPVAWSRAGIGEQPAYAERLVDDHAAVVDRFGGDGRWGEWDQAGLLANGDAGAQARQDFVDTLRAEEIAGLERLLDGVSGNDVEGSGVETMEGVSAGELRAEWLAQAEKHFDDVFGPLAVGLDPVSGVVITPSAADELTGMREQWRGFVNDVRRVVETGGLPSLTGLLFTHVVAGREVEAVADAWLAARPGVVVSAVDRIRLRDAIVAETRREFVRLMPIEGPVSLGQIRASVRAVGRGSRVRELIETRLAVLAAAANDPSSTATATGADPVTEESVPVPTGVVTVAAENAPLETADLAAVAVPASRATTDPVQEVARSLATPGRQPAPPSPSARPAQVSSPVASAPYPGMDSVEIPAGLYVPGPDDGPQMAENARALPVYTAATGEQWLTVVAHGDPVTGGVWVGGRVLDAADFGSWLETTPQGRHGRPILLVVCGAAATPGRHRADSFAARVRDLSGVPVVAATDDAWSSPTGAAYTGSFGADAFGRPVLDFTGSHTWQYFPATPGTDPESLHADLATSMRQIGAKGTTPTGQQVASSTNPFQRPGATDWTRWGRGEETGSASARERSLADSSEWLATPSKQQVTDPDLLPGMGATQSRPARGSISGNPVLAAIAQMVGVRVREIPGGAWIYTRRTAGNMKPAIMTALSAMPDANRSSLFVGVPGVAVSNQVLAQLEAMTQDLDPVDAIRTRLVVVGELSSDQIEMLRQRAESVGVEVVLTPGEVRPDRRGWLVSTQPWRLLRRDDEGRVEPGHPVPGLARGMLYPSPNWEQALGPVPLPAGSRRIAAGLVLDPSGGGSGQHSVEIDALSPDPDRMTVVATGWTDVDQLVETLDQLVWHAPVTMPRSLRVLLSPAVAARAQDLADRLGIELVVPREGSYPGGPDPEWARFQPSETVRVPVTEVTERLANLVRQRMVNSVPDGYHLSSDETMLGFDYFGFWVPRATPDFLGEFDFATVPTDQLPALFDRLDLTRRSRPSRDDLRDLPGRSDRVTASERTEDQRDWGWTDAQPPPLPARLEVPHLIHSIWLGGPLRNTGSMAGFRRNLELAAARTRDWADQILWTDVTRAQIDTARATPPPVDGSPDPWADIREFVEWADGVGVRLINVDEVFHVQAPMRLQAQYLVEHTKQVPTGFAAASDILRLAIVDRFGGLYSDGDNEIVGVNPALPRLFDTEKRGDLRPLLRELVEPSAGDPEKGRGFAFHRIRWGIGNSVVLAARGHPVLDLLQTSMERRYRLSQEELYRSYQDAIGVDADVTRVPAGWWQNRGKAIAARRHSVMIRTGPDILGDLSTELGLDRPHLLPNAHGVRMGSASSWLGSAKRRPETSRLEPTDPRVVESVSKVVATLVRGLRNRDGDLHLTLVAPVVARLPRPDAVWNTVLRVIAETPELAAQVRTVTASRLTPYGLEVVPLPAQARALLGFDDRMQPIDPRRARQARWWIDECLVPVTLPDRTDPATASERTLEVDTERWMPLRAAFTFGFDGDDRPMVARGPRSGVRSIVRYALTVRPQEWTFRVRLHLAPRPGVDPVAVARVEQRVTEAVARYLNQPRYVLPGLDARLRVEVEFVASPDSAHATVNVASGEPTTHDEMNQLQWYTEATEAAYAHEILHFIGVVDSYRRTDQLLRSAVPSDPDDIMDHHDGHDEQLVLTARVLAQVVDVSRPYVSPGSLVAGPRLAEPVVRSQVTDSTTADIDVDVLPAMAPTSPIDQDDALSEEDRGVLRQFLTSQRQQPGSAGTGHGVAAVQSASSTLVERLREVMAKLPMMADPDEFSALLVEPVSGLSDRDSITKRANDPIRGPVLTGDKADPAGRIEVWVSNSLIRSLTGFDESQEGGSSGLSDLANVPWGLVVRGQGQQATYYLVDYSVSDGLHQIDDAKLVANWGFGENANVSYLSAAWNQNPSPDFYPVITYVPADRLEGNELYYAGLLAATLRVERDRWRSKRLVLVADSFQGSGNPLAQQLADLLQTELWAATGAVMVMNGEIVSGRLATFKVQNGNGIASIELGLSTGPFGVGNGTTASRGWDIFRPTGDAGQYATFGPVLGSRSSAPSGGDPALSRPGHLLQSLPTLGVPALQPGLPAPPGMSLAAQRLFEQSTPIPEGRVFLDLRAGESSDLHVAMSVFRTPGTAQKYFVYIHGDAQGLMLGDETVDPGVLAEAIVNDPYRGRDTEVLLNICNVYAQPENGEPFLAVAQLVADGMAQRLGEEVTVLAAGGIVIFESYVGSLHVGVRPTPGNDGGVMLRLDHPAARFYRVFGRPVDGVLRTPEPQAERYPESSPRLRGEEDENLIPPSARHSEGVFLVPAELGFPVPAGQRLAPADLIAARLVGLGGEYERDVRAARLSAPDGLGLTDDRLIRALWQYLLRYDEIGSLTSIADPENHQAVFTASLWRGLARTAVTAVDRLSDRGLQPASPARWGYLVLNTGPASSEARRQQVRSFLAAPKPGPVRVELVEPTTGPDDVLIKIDRTLVADVSALVQGSGSQRIGLANIYGRSLFVRELVERDSGLAPVVEVVTDAVGMAATSGHLLWLSSGGRQYLDAERTAAEQAFQVLNTLTVVSRFDGAGERIQVGDLFLDAAGFADHLRRNYGWGLPTGDMNIVLAFYTTDGTPASVERFSGQLRDELGTGVLPTQLVVAAKDPQPAMPADETAQVAEVLAAASTSGHVLWLDSGGPEVVAAEQVAAAMAPRVAGMLTVVSHFQPLGQRLRVAGREPMTAEEFADHLRSQYGWPPLGGPDVLLMVCDAGDPGGDAATGSFAQRLSVLLGVQVLAPRGPVYTWDTGEVMATGIFLERDANGRGRLRLGRSGWLWHRPDGSAPLPVAAASLATALQRLERAGDSTWPPVPAGPLVPVRWGNRLLAQPRISTDSIVAAESVSHSVGEFRAAFGATPSLRTS</sequence>
<feature type="region of interest" description="Disordered" evidence="1">
    <location>
        <begin position="1697"/>
        <end position="1718"/>
    </location>
</feature>
<evidence type="ECO:0000256" key="1">
    <source>
        <dbReference type="SAM" id="MobiDB-lite"/>
    </source>
</evidence>
<dbReference type="Pfam" id="PF25547">
    <property type="entry name" value="WXG100_2"/>
    <property type="match status" value="1"/>
</dbReference>
<feature type="transmembrane region" description="Helical" evidence="2">
    <location>
        <begin position="102"/>
        <end position="122"/>
    </location>
</feature>
<feature type="compositionally biased region" description="Polar residues" evidence="1">
    <location>
        <begin position="912"/>
        <end position="926"/>
    </location>
</feature>
<evidence type="ECO:0000256" key="2">
    <source>
        <dbReference type="SAM" id="Phobius"/>
    </source>
</evidence>
<dbReference type="InterPro" id="IPR057746">
    <property type="entry name" value="CpnT-like_N"/>
</dbReference>
<keyword evidence="2" id="KW-0472">Membrane</keyword>
<organism evidence="4 5">
    <name type="scientific">Micromonospora sonneratiae</name>
    <dbReference type="NCBI Taxonomy" id="1184706"/>
    <lineage>
        <taxon>Bacteria</taxon>
        <taxon>Bacillati</taxon>
        <taxon>Actinomycetota</taxon>
        <taxon>Actinomycetes</taxon>
        <taxon>Micromonosporales</taxon>
        <taxon>Micromonosporaceae</taxon>
        <taxon>Micromonospora</taxon>
    </lineage>
</organism>
<accession>A0ABW3YE70</accession>
<feature type="region of interest" description="Disordered" evidence="1">
    <location>
        <begin position="333"/>
        <end position="352"/>
    </location>
</feature>
<feature type="compositionally biased region" description="Basic and acidic residues" evidence="1">
    <location>
        <begin position="2653"/>
        <end position="2666"/>
    </location>
</feature>
<proteinExistence type="predicted"/>
<dbReference type="Proteomes" id="UP001597260">
    <property type="component" value="Unassembled WGS sequence"/>
</dbReference>
<evidence type="ECO:0000313" key="4">
    <source>
        <dbReference type="EMBL" id="MFD1321962.1"/>
    </source>
</evidence>
<feature type="compositionally biased region" description="Basic and acidic residues" evidence="1">
    <location>
        <begin position="1361"/>
        <end position="1389"/>
    </location>
</feature>
<evidence type="ECO:0000313" key="5">
    <source>
        <dbReference type="Proteomes" id="UP001597260"/>
    </source>
</evidence>
<feature type="region of interest" description="Disordered" evidence="1">
    <location>
        <begin position="688"/>
        <end position="730"/>
    </location>
</feature>
<feature type="transmembrane region" description="Helical" evidence="2">
    <location>
        <begin position="203"/>
        <end position="224"/>
    </location>
</feature>
<feature type="region of interest" description="Disordered" evidence="1">
    <location>
        <begin position="2646"/>
        <end position="2671"/>
    </location>
</feature>
<dbReference type="RefSeq" id="WP_377570399.1">
    <property type="nucleotide sequence ID" value="NZ_JBHTMP010000016.1"/>
</dbReference>
<dbReference type="SUPFAM" id="SSF53448">
    <property type="entry name" value="Nucleotide-diphospho-sugar transferases"/>
    <property type="match status" value="1"/>
</dbReference>
<dbReference type="Gene3D" id="3.90.550.20">
    <property type="match status" value="1"/>
</dbReference>
<keyword evidence="2" id="KW-0812">Transmembrane</keyword>
<feature type="transmembrane region" description="Helical" evidence="2">
    <location>
        <begin position="162"/>
        <end position="183"/>
    </location>
</feature>
<feature type="compositionally biased region" description="Low complexity" evidence="1">
    <location>
        <begin position="716"/>
        <end position="729"/>
    </location>
</feature>
<name>A0ABW3YE70_9ACTN</name>
<evidence type="ECO:0000259" key="3">
    <source>
        <dbReference type="Pfam" id="PF25547"/>
    </source>
</evidence>
<feature type="compositionally biased region" description="Basic and acidic residues" evidence="1">
    <location>
        <begin position="936"/>
        <end position="953"/>
    </location>
</feature>